<reference evidence="1 2" key="1">
    <citation type="journal article" date="2019" name="Int. J. Syst. Evol. Microbiol.">
        <title>The Global Catalogue of Microorganisms (GCM) 10K type strain sequencing project: providing services to taxonomists for standard genome sequencing and annotation.</title>
        <authorList>
            <consortium name="The Broad Institute Genomics Platform"/>
            <consortium name="The Broad Institute Genome Sequencing Center for Infectious Disease"/>
            <person name="Wu L."/>
            <person name="Ma J."/>
        </authorList>
    </citation>
    <scope>NUCLEOTIDE SEQUENCE [LARGE SCALE GENOMIC DNA]</scope>
    <source>
        <strain evidence="1 2">CGMCC 1.10390</strain>
    </source>
</reference>
<protein>
    <submittedName>
        <fullName evidence="1">Alkaline phosphatase family protein</fullName>
    </submittedName>
</protein>
<comment type="caution">
    <text evidence="1">The sequence shown here is derived from an EMBL/GenBank/DDBJ whole genome shotgun (WGS) entry which is preliminary data.</text>
</comment>
<dbReference type="InterPro" id="IPR017850">
    <property type="entry name" value="Alkaline_phosphatase_core_sf"/>
</dbReference>
<proteinExistence type="predicted"/>
<dbReference type="PANTHER" id="PTHR10151:SF120">
    <property type="entry name" value="BIS(5'-ADENOSYL)-TRIPHOSPHATASE"/>
    <property type="match status" value="1"/>
</dbReference>
<name>A0ABD6DI18_9EURY</name>
<dbReference type="SUPFAM" id="SSF53649">
    <property type="entry name" value="Alkaline phosphatase-like"/>
    <property type="match status" value="1"/>
</dbReference>
<evidence type="ECO:0000313" key="2">
    <source>
        <dbReference type="Proteomes" id="UP001597034"/>
    </source>
</evidence>
<dbReference type="PANTHER" id="PTHR10151">
    <property type="entry name" value="ECTONUCLEOTIDE PYROPHOSPHATASE/PHOSPHODIESTERASE"/>
    <property type="match status" value="1"/>
</dbReference>
<gene>
    <name evidence="1" type="ORF">ACFSBL_05450</name>
</gene>
<dbReference type="InterPro" id="IPR002591">
    <property type="entry name" value="Phosphodiest/P_Trfase"/>
</dbReference>
<dbReference type="Pfam" id="PF01663">
    <property type="entry name" value="Phosphodiest"/>
    <property type="match status" value="1"/>
</dbReference>
<organism evidence="1 2">
    <name type="scientific">Haloarchaeobius litoreus</name>
    <dbReference type="NCBI Taxonomy" id="755306"/>
    <lineage>
        <taxon>Archaea</taxon>
        <taxon>Methanobacteriati</taxon>
        <taxon>Methanobacteriota</taxon>
        <taxon>Stenosarchaea group</taxon>
        <taxon>Halobacteria</taxon>
        <taxon>Halobacteriales</taxon>
        <taxon>Halorubellaceae</taxon>
        <taxon>Haloarchaeobius</taxon>
    </lineage>
</organism>
<accession>A0ABD6DI18</accession>
<dbReference type="Gene3D" id="3.40.720.10">
    <property type="entry name" value="Alkaline Phosphatase, subunit A"/>
    <property type="match status" value="1"/>
</dbReference>
<dbReference type="RefSeq" id="WP_256400358.1">
    <property type="nucleotide sequence ID" value="NZ_JANHJR010000002.1"/>
</dbReference>
<keyword evidence="2" id="KW-1185">Reference proteome</keyword>
<sequence>MLRTDVAASLRDRFEDDGYLFPDYDGYCFSNLPGSVASLLDAAAGRTLPADTFDGVDTDGIETVLVVLVDGFGWTQWQREREHHAFLDRLTDTARVTPLTSIYPSETAAAITTFHTGALPAEHGVVGWNVHDPGFEETFEALPFLTKEGVPPTGLGPDEVFDADAIYPALSEQGVEAHHVVPFDETYEGATAHTYGALDELPGQLRTAVDAADGRSYCFCYIPHVDHEGHRTGTRSDAYRDTVAEVFDVLERSLAGLDDETREGTLLLVTADHGHVDTDPERNVNLDEDAALVDALERDRKGERVRFAGSPRNVQLHLQRGRVEATADRLASSLDARVYTQEQVLEAQLFGDVKSSETFLRRLGDVTLTHRELGTWWGDHEAEELSLVGMHGGLHPEEMLTEVAAVRLAELS</sequence>
<dbReference type="EMBL" id="JBHUDO010000001">
    <property type="protein sequence ID" value="MFD1645123.1"/>
    <property type="molecule type" value="Genomic_DNA"/>
</dbReference>
<dbReference type="AlphaFoldDB" id="A0ABD6DI18"/>
<dbReference type="Proteomes" id="UP001597034">
    <property type="component" value="Unassembled WGS sequence"/>
</dbReference>
<evidence type="ECO:0000313" key="1">
    <source>
        <dbReference type="EMBL" id="MFD1645123.1"/>
    </source>
</evidence>
<dbReference type="GO" id="GO:0016787">
    <property type="term" value="F:hydrolase activity"/>
    <property type="evidence" value="ECO:0007669"/>
    <property type="project" value="UniProtKB-ARBA"/>
</dbReference>